<dbReference type="Proteomes" id="UP001163328">
    <property type="component" value="Chromosome"/>
</dbReference>
<reference evidence="9" key="1">
    <citation type="submission" date="2021-08" db="EMBL/GenBank/DDBJ databases">
        <title>Flavobacterium sp. strain CC-SYL302.</title>
        <authorList>
            <person name="Lin S.-Y."/>
            <person name="Lee T.-H."/>
            <person name="Young C.-C."/>
        </authorList>
    </citation>
    <scope>NUCLEOTIDE SEQUENCE</scope>
    <source>
        <strain evidence="9">CC-SYL302</strain>
    </source>
</reference>
<dbReference type="EMBL" id="CP081495">
    <property type="protein sequence ID" value="UYW00641.1"/>
    <property type="molecule type" value="Genomic_DNA"/>
</dbReference>
<proteinExistence type="predicted"/>
<feature type="transmembrane region" description="Helical" evidence="8">
    <location>
        <begin position="12"/>
        <end position="32"/>
    </location>
</feature>
<keyword evidence="6 8" id="KW-1133">Transmembrane helix</keyword>
<dbReference type="Pfam" id="PF09721">
    <property type="entry name" value="Exosortase_EpsH"/>
    <property type="match status" value="1"/>
</dbReference>
<dbReference type="InterPro" id="IPR026392">
    <property type="entry name" value="Exo/Archaeosortase_dom"/>
</dbReference>
<feature type="transmembrane region" description="Helical" evidence="8">
    <location>
        <begin position="117"/>
        <end position="143"/>
    </location>
</feature>
<evidence type="ECO:0000256" key="8">
    <source>
        <dbReference type="SAM" id="Phobius"/>
    </source>
</evidence>
<evidence type="ECO:0000256" key="4">
    <source>
        <dbReference type="ARBA" id="ARBA00022692"/>
    </source>
</evidence>
<evidence type="ECO:0000256" key="5">
    <source>
        <dbReference type="ARBA" id="ARBA00022801"/>
    </source>
</evidence>
<dbReference type="RefSeq" id="WP_264432604.1">
    <property type="nucleotide sequence ID" value="NZ_CP081495.1"/>
</dbReference>
<keyword evidence="5" id="KW-0378">Hydrolase</keyword>
<evidence type="ECO:0000256" key="7">
    <source>
        <dbReference type="ARBA" id="ARBA00023136"/>
    </source>
</evidence>
<evidence type="ECO:0000256" key="1">
    <source>
        <dbReference type="ARBA" id="ARBA00004651"/>
    </source>
</evidence>
<keyword evidence="10" id="KW-1185">Reference proteome</keyword>
<evidence type="ECO:0000256" key="2">
    <source>
        <dbReference type="ARBA" id="ARBA00022475"/>
    </source>
</evidence>
<sequence length="187" mass="21735">MKELFAQYKPFFLFLAKFIGAYIILLLIYKAYLNSFDAANFETDSMTVLVAEQCNAVLNFFGYESYITPDPNLPSMNLYHGPNDFYVRVVEGCNAISVMILFASFCIAFSAYFMRTLVYIIFGVLFIHVLNIIRICLIVVLVVKYPSAQRFLHDIAFPIFIYGVVLLLWFLWIFKFSGYAKKYFPQK</sequence>
<feature type="transmembrane region" description="Helical" evidence="8">
    <location>
        <begin position="155"/>
        <end position="174"/>
    </location>
</feature>
<keyword evidence="4 8" id="KW-0812">Transmembrane</keyword>
<gene>
    <name evidence="9" type="primary">xrtF</name>
    <name evidence="9" type="ORF">K5I29_08825</name>
</gene>
<organism evidence="9 10">
    <name type="scientific">Flavobacterium agricola</name>
    <dbReference type="NCBI Taxonomy" id="2870839"/>
    <lineage>
        <taxon>Bacteria</taxon>
        <taxon>Pseudomonadati</taxon>
        <taxon>Bacteroidota</taxon>
        <taxon>Flavobacteriia</taxon>
        <taxon>Flavobacteriales</taxon>
        <taxon>Flavobacteriaceae</taxon>
        <taxon>Flavobacterium</taxon>
    </lineage>
</organism>
<protein>
    <submittedName>
        <fullName evidence="9">Exosortase family protein XrtF</fullName>
    </submittedName>
</protein>
<dbReference type="NCBIfam" id="TIGR04128">
    <property type="entry name" value="exoso_Fjoh_1448"/>
    <property type="match status" value="1"/>
</dbReference>
<evidence type="ECO:0000256" key="3">
    <source>
        <dbReference type="ARBA" id="ARBA00022670"/>
    </source>
</evidence>
<dbReference type="InterPro" id="IPR019127">
    <property type="entry name" value="Exosortase"/>
</dbReference>
<name>A0ABY6LWK1_9FLAO</name>
<comment type="subcellular location">
    <subcellularLocation>
        <location evidence="1">Cell membrane</location>
        <topology evidence="1">Multi-pass membrane protein</topology>
    </subcellularLocation>
</comment>
<keyword evidence="2" id="KW-1003">Cell membrane</keyword>
<feature type="transmembrane region" description="Helical" evidence="8">
    <location>
        <begin position="85"/>
        <end position="110"/>
    </location>
</feature>
<dbReference type="InterPro" id="IPR026323">
    <property type="entry name" value="Exosortase-related_prot_XrtF"/>
</dbReference>
<evidence type="ECO:0000313" key="10">
    <source>
        <dbReference type="Proteomes" id="UP001163328"/>
    </source>
</evidence>
<dbReference type="NCBIfam" id="TIGR04178">
    <property type="entry name" value="exo_archaeo"/>
    <property type="match status" value="1"/>
</dbReference>
<accession>A0ABY6LWK1</accession>
<evidence type="ECO:0000256" key="6">
    <source>
        <dbReference type="ARBA" id="ARBA00022989"/>
    </source>
</evidence>
<keyword evidence="7 8" id="KW-0472">Membrane</keyword>
<evidence type="ECO:0000313" key="9">
    <source>
        <dbReference type="EMBL" id="UYW00641.1"/>
    </source>
</evidence>
<keyword evidence="3" id="KW-0645">Protease</keyword>